<protein>
    <submittedName>
        <fullName evidence="2">DNA-3-methyladenine glycosylase I</fullName>
    </submittedName>
</protein>
<sequence>MNTPLPRCRWAQTDPTQWAYHDHEWGVPVRDSRTLWENLILDSFQAGLSWRTILLKREAFRRAFEGFAPSRIALYGESDIERLMADSGIVRSRQKIIATIRNARAYLTMQDNGEDFSAFVWSFTNNQPIKDHGDSGNPRSPQGDALSLALKKRGFSFVGPVIVHAWLQACGIINDHDTTCFRRTG</sequence>
<dbReference type="InterPro" id="IPR005019">
    <property type="entry name" value="Adenine_glyco"/>
</dbReference>
<evidence type="ECO:0000313" key="2">
    <source>
        <dbReference type="EMBL" id="GEB86095.1"/>
    </source>
</evidence>
<dbReference type="PANTHER" id="PTHR30037:SF4">
    <property type="entry name" value="DNA-3-METHYLADENINE GLYCOSYLASE I"/>
    <property type="match status" value="1"/>
</dbReference>
<dbReference type="RefSeq" id="WP_141376921.1">
    <property type="nucleotide sequence ID" value="NZ_BAPL01000012.1"/>
</dbReference>
<feature type="binding site" evidence="1">
    <location>
        <position position="8"/>
    </location>
    <ligand>
        <name>Zn(2+)</name>
        <dbReference type="ChEBI" id="CHEBI:29105"/>
    </ligand>
</feature>
<reference evidence="2 3" key="1">
    <citation type="submission" date="2019-06" db="EMBL/GenBank/DDBJ databases">
        <title>Whole genome shotgun sequence of Acetobacter peroxydans NBRC 13755.</title>
        <authorList>
            <person name="Hosoyama A."/>
            <person name="Uohara A."/>
            <person name="Ohji S."/>
            <person name="Ichikawa N."/>
        </authorList>
    </citation>
    <scope>NUCLEOTIDE SEQUENCE [LARGE SCALE GENOMIC DNA]</scope>
    <source>
        <strain evidence="2 3">NBRC 13755</strain>
    </source>
</reference>
<dbReference type="EMBL" id="BJMV01000010">
    <property type="protein sequence ID" value="GEB86095.1"/>
    <property type="molecule type" value="Genomic_DNA"/>
</dbReference>
<feature type="binding site" evidence="1">
    <location>
        <position position="21"/>
    </location>
    <ligand>
        <name>Zn(2+)</name>
        <dbReference type="ChEBI" id="CHEBI:29105"/>
    </ligand>
</feature>
<dbReference type="SUPFAM" id="SSF48150">
    <property type="entry name" value="DNA-glycosylase"/>
    <property type="match status" value="1"/>
</dbReference>
<dbReference type="InterPro" id="IPR052891">
    <property type="entry name" value="DNA-3mA_glycosylase"/>
</dbReference>
<dbReference type="GO" id="GO:0006284">
    <property type="term" value="P:base-excision repair"/>
    <property type="evidence" value="ECO:0007669"/>
    <property type="project" value="InterPro"/>
</dbReference>
<comment type="caution">
    <text evidence="2">The sequence shown here is derived from an EMBL/GenBank/DDBJ whole genome shotgun (WGS) entry which is preliminary data.</text>
</comment>
<evidence type="ECO:0000313" key="3">
    <source>
        <dbReference type="Proteomes" id="UP000317730"/>
    </source>
</evidence>
<dbReference type="PANTHER" id="PTHR30037">
    <property type="entry name" value="DNA-3-METHYLADENINE GLYCOSYLASE 1"/>
    <property type="match status" value="1"/>
</dbReference>
<dbReference type="InterPro" id="IPR011257">
    <property type="entry name" value="DNA_glycosylase"/>
</dbReference>
<dbReference type="AlphaFoldDB" id="A0A4Y3TZH1"/>
<organism evidence="2 3">
    <name type="scientific">Acetobacter peroxydans</name>
    <dbReference type="NCBI Taxonomy" id="104098"/>
    <lineage>
        <taxon>Bacteria</taxon>
        <taxon>Pseudomonadati</taxon>
        <taxon>Pseudomonadota</taxon>
        <taxon>Alphaproteobacteria</taxon>
        <taxon>Acetobacterales</taxon>
        <taxon>Acetobacteraceae</taxon>
        <taxon>Acetobacter</taxon>
    </lineage>
</organism>
<gene>
    <name evidence="2" type="ORF">APE01nite_18920</name>
</gene>
<dbReference type="GO" id="GO:0046872">
    <property type="term" value="F:metal ion binding"/>
    <property type="evidence" value="ECO:0007669"/>
    <property type="project" value="UniProtKB-KW"/>
</dbReference>
<evidence type="ECO:0000256" key="1">
    <source>
        <dbReference type="PIRSR" id="PIRSR605019-1"/>
    </source>
</evidence>
<keyword evidence="1" id="KW-0479">Metal-binding</keyword>
<dbReference type="GO" id="GO:0008725">
    <property type="term" value="F:DNA-3-methyladenine glycosylase activity"/>
    <property type="evidence" value="ECO:0007669"/>
    <property type="project" value="InterPro"/>
</dbReference>
<keyword evidence="1" id="KW-0862">Zinc</keyword>
<feature type="binding site" evidence="1">
    <location>
        <position position="180"/>
    </location>
    <ligand>
        <name>Zn(2+)</name>
        <dbReference type="ChEBI" id="CHEBI:29105"/>
    </ligand>
</feature>
<feature type="binding site" evidence="1">
    <location>
        <position position="176"/>
    </location>
    <ligand>
        <name>Zn(2+)</name>
        <dbReference type="ChEBI" id="CHEBI:29105"/>
    </ligand>
</feature>
<dbReference type="OrthoDB" id="9807664at2"/>
<proteinExistence type="predicted"/>
<keyword evidence="3" id="KW-1185">Reference proteome</keyword>
<accession>A0A4Y3TZH1</accession>
<dbReference type="Proteomes" id="UP000317730">
    <property type="component" value="Unassembled WGS sequence"/>
</dbReference>
<dbReference type="Pfam" id="PF03352">
    <property type="entry name" value="Adenine_glyco"/>
    <property type="match status" value="1"/>
</dbReference>
<dbReference type="Gene3D" id="1.10.340.30">
    <property type="entry name" value="Hypothetical protein, domain 2"/>
    <property type="match status" value="1"/>
</dbReference>
<name>A0A4Y3TZH1_9PROT</name>